<name>A0ABP7G352_9ACTN</name>
<evidence type="ECO:0000313" key="2">
    <source>
        <dbReference type="EMBL" id="GAA3750493.1"/>
    </source>
</evidence>
<gene>
    <name evidence="2" type="ORF">GCM10023082_53250</name>
</gene>
<dbReference type="EMBL" id="BAABEP010000051">
    <property type="protein sequence ID" value="GAA3750493.1"/>
    <property type="molecule type" value="Genomic_DNA"/>
</dbReference>
<organism evidence="2 3">
    <name type="scientific">Streptomyces tremellae</name>
    <dbReference type="NCBI Taxonomy" id="1124239"/>
    <lineage>
        <taxon>Bacteria</taxon>
        <taxon>Bacillati</taxon>
        <taxon>Actinomycetota</taxon>
        <taxon>Actinomycetes</taxon>
        <taxon>Kitasatosporales</taxon>
        <taxon>Streptomycetaceae</taxon>
        <taxon>Streptomyces</taxon>
    </lineage>
</organism>
<reference evidence="3" key="1">
    <citation type="journal article" date="2019" name="Int. J. Syst. Evol. Microbiol.">
        <title>The Global Catalogue of Microorganisms (GCM) 10K type strain sequencing project: providing services to taxonomists for standard genome sequencing and annotation.</title>
        <authorList>
            <consortium name="The Broad Institute Genomics Platform"/>
            <consortium name="The Broad Institute Genome Sequencing Center for Infectious Disease"/>
            <person name="Wu L."/>
            <person name="Ma J."/>
        </authorList>
    </citation>
    <scope>NUCLEOTIDE SEQUENCE [LARGE SCALE GENOMIC DNA]</scope>
    <source>
        <strain evidence="3">JCM 30846</strain>
    </source>
</reference>
<comment type="caution">
    <text evidence="2">The sequence shown here is derived from an EMBL/GenBank/DDBJ whole genome shotgun (WGS) entry which is preliminary data.</text>
</comment>
<accession>A0ABP7G352</accession>
<evidence type="ECO:0000313" key="3">
    <source>
        <dbReference type="Proteomes" id="UP001499884"/>
    </source>
</evidence>
<proteinExistence type="predicted"/>
<sequence length="261" mass="26592">MTEQSGTSTRLTGAVQDLAFEVVSALRGGDHVGGVGGSAGISGDDGLGLAAVRVLGSDLLLPSVLLGRPADRSDLALLQQAVTVFPPSSDASAVSAWSHWAMTQTLLRLAGTADTVGTFTRSEQSRGRAVQPGDGAAAPEPPHGVPAAEPSTDWLDGAPWQTLAHQLAVLAALAVPDSHSGVARVAARRPVDVARGFVRAVRRRDWLQAAGTGRWLAVLDGVPDTLGLDAGLDFVAQMGGADARVALHTQAARALRAGAAA</sequence>
<dbReference type="Proteomes" id="UP001499884">
    <property type="component" value="Unassembled WGS sequence"/>
</dbReference>
<protein>
    <recommendedName>
        <fullName evidence="4">Acyl-CoA dehydrogenase</fullName>
    </recommendedName>
</protein>
<evidence type="ECO:0000256" key="1">
    <source>
        <dbReference type="SAM" id="MobiDB-lite"/>
    </source>
</evidence>
<evidence type="ECO:0008006" key="4">
    <source>
        <dbReference type="Google" id="ProtNLM"/>
    </source>
</evidence>
<keyword evidence="3" id="KW-1185">Reference proteome</keyword>
<dbReference type="RefSeq" id="WP_345652616.1">
    <property type="nucleotide sequence ID" value="NZ_BAABEP010000051.1"/>
</dbReference>
<feature type="region of interest" description="Disordered" evidence="1">
    <location>
        <begin position="122"/>
        <end position="149"/>
    </location>
</feature>